<accession>A0A923HT19</accession>
<comment type="caution">
    <text evidence="2">The sequence shown here is derived from an EMBL/GenBank/DDBJ whole genome shotgun (WGS) entry which is preliminary data.</text>
</comment>
<keyword evidence="2" id="KW-0540">Nuclease</keyword>
<feature type="domain" description="Putative endonuclease Z1" evidence="1">
    <location>
        <begin position="423"/>
        <end position="650"/>
    </location>
</feature>
<dbReference type="Proteomes" id="UP000616595">
    <property type="component" value="Unassembled WGS sequence"/>
</dbReference>
<reference evidence="2" key="1">
    <citation type="submission" date="2019-10" db="EMBL/GenBank/DDBJ databases">
        <authorList>
            <person name="Ross D.E."/>
            <person name="Gulliver D."/>
        </authorList>
    </citation>
    <scope>NUCLEOTIDE SEQUENCE</scope>
    <source>
        <strain evidence="2">DER-2019</strain>
    </source>
</reference>
<proteinExistence type="predicted"/>
<dbReference type="GO" id="GO:0004519">
    <property type="term" value="F:endonuclease activity"/>
    <property type="evidence" value="ECO:0007669"/>
    <property type="project" value="UniProtKB-KW"/>
</dbReference>
<keyword evidence="3" id="KW-1185">Reference proteome</keyword>
<organism evidence="2 3">
    <name type="scientific">Acetobacterium paludosum</name>
    <dbReference type="NCBI Taxonomy" id="52693"/>
    <lineage>
        <taxon>Bacteria</taxon>
        <taxon>Bacillati</taxon>
        <taxon>Bacillota</taxon>
        <taxon>Clostridia</taxon>
        <taxon>Eubacteriales</taxon>
        <taxon>Eubacteriaceae</taxon>
        <taxon>Acetobacterium</taxon>
    </lineage>
</organism>
<dbReference type="AlphaFoldDB" id="A0A923HT19"/>
<reference evidence="2" key="2">
    <citation type="submission" date="2020-10" db="EMBL/GenBank/DDBJ databases">
        <title>Comparative genomics of the Acetobacterium genus.</title>
        <authorList>
            <person name="Marshall C."/>
            <person name="May H."/>
            <person name="Norman S."/>
        </authorList>
    </citation>
    <scope>NUCLEOTIDE SEQUENCE</scope>
    <source>
        <strain evidence="2">DER-2019</strain>
    </source>
</reference>
<gene>
    <name evidence="2" type="ORF">GH810_05735</name>
</gene>
<dbReference type="InterPro" id="IPR027417">
    <property type="entry name" value="P-loop_NTPase"/>
</dbReference>
<dbReference type="InterPro" id="IPR018310">
    <property type="entry name" value="Put_endonuclease_Z1-dom"/>
</dbReference>
<evidence type="ECO:0000313" key="2">
    <source>
        <dbReference type="EMBL" id="MBC3887806.1"/>
    </source>
</evidence>
<keyword evidence="2" id="KW-0378">Hydrolase</keyword>
<dbReference type="EMBL" id="WJBD01000005">
    <property type="protein sequence ID" value="MBC3887806.1"/>
    <property type="molecule type" value="Genomic_DNA"/>
</dbReference>
<evidence type="ECO:0000259" key="1">
    <source>
        <dbReference type="Pfam" id="PF10593"/>
    </source>
</evidence>
<keyword evidence="2" id="KW-0255">Endonuclease</keyword>
<sequence length="937" mass="107750">MNKIKEIENLIYTVLKTSNKLSQPSEIDLRDAIDKAILMLSIINPSVKFDDADKKMVQDSFFSNLNIKMDMGTRLVNQDTYKPWLPARKAEIEKDSYYWPRYRKYLEDEKGWNHDIVDRLGEVSDEILELLGNPIKQDSWIGTWSRKGLLLGDIQSGKTSNYLALCNKAADAGYKVIILLTGTIETLRRQTQQRVDEGFVGRSSKDILSQKKSEKYIGVGLYNRSRIPVPFTSDTGDFNAKKLNSLNFTLNTVNEPVIFVLKKNKKILDNLISWLTHFNIDNEGEKIDLPLLLIDDEADNASVNTRKPEEDPTAINHGIRNILDLFSRKNYLGVTATPFANIFIDPDEEEKIEQLDLFPSDFIYALSPPTNYIGSVKIFGAEAEFGDFVEGITDIIQDSPDPDENHFKSKNKSYHDVPELPFSLKKAVVYFCLVNTVRDLDNYERTHRSMLINVSQYVNVQKGVFDLLKLYFDKIRKDILFYASESWEKAKKNTTMSLFNSLWEEYELSEKTGYAWSEIQNKLYDSMAPIEIQVINQKSKQKLDYGLYSDTGLRVIAIGGNSLSRGLTLEGLCVSYFYRNSQMYDTLMQMGRWFGYRDGYDHLFRIWMMEETIGWYKYITLATKELREEIDEMRRLDMTPRDFGLKVRQDIPSLFVTARNKMRNSDNIERWIIIAGELIETPKLIANQKQLKDNLIRTDQLIKGLLPYQSDEELGNRILFENIPKEIIGQYIKEFAAHPVHIPFSPKDLSQHIFNNKEQDFWDIGIIGGSGVTLNEKECVRYLSQEVKNMNIKLSERNITRNGGYLNISGKSARLGTRGATKLGLSADDKREAEEKFYSQNLKTQKGKPKQIDDKTYLIMERKPILLIYFVAPNTKVLSDMKPIIGDTPLVGLSLGFPKSLPGTNSEKIKYVINKVAMNTLLDYETALTEEEGDEFD</sequence>
<dbReference type="Gene3D" id="3.40.50.300">
    <property type="entry name" value="P-loop containing nucleotide triphosphate hydrolases"/>
    <property type="match status" value="1"/>
</dbReference>
<dbReference type="OrthoDB" id="436461at2"/>
<name>A0A923HT19_9FIRM</name>
<evidence type="ECO:0000313" key="3">
    <source>
        <dbReference type="Proteomes" id="UP000616595"/>
    </source>
</evidence>
<dbReference type="RefSeq" id="WP_148567313.1">
    <property type="nucleotide sequence ID" value="NZ_RXYA01000009.1"/>
</dbReference>
<dbReference type="Pfam" id="PF10593">
    <property type="entry name" value="Z1"/>
    <property type="match status" value="1"/>
</dbReference>
<protein>
    <submittedName>
        <fullName evidence="2">Endonuclease</fullName>
    </submittedName>
</protein>